<evidence type="ECO:0000259" key="6">
    <source>
        <dbReference type="Pfam" id="PF00732"/>
    </source>
</evidence>
<keyword evidence="9" id="KW-1185">Reference proteome</keyword>
<dbReference type="InterPro" id="IPR000172">
    <property type="entry name" value="GMC_OxRdtase_N"/>
</dbReference>
<evidence type="ECO:0000256" key="5">
    <source>
        <dbReference type="ARBA" id="ARBA00023002"/>
    </source>
</evidence>
<name>A0ABW0LZK7_9BACL</name>
<evidence type="ECO:0000256" key="1">
    <source>
        <dbReference type="ARBA" id="ARBA00001974"/>
    </source>
</evidence>
<comment type="caution">
    <text evidence="8">The sequence shown here is derived from an EMBL/GenBank/DDBJ whole genome shotgun (WGS) entry which is preliminary data.</text>
</comment>
<sequence length="495" mass="54784">MRIYIGNSPMKIPMCPPPPVYRNEQWIPLTSLEDMQETDYDVLIVGSGAGGGAVLWRLMNQIGGSGKRIGIVERGGLLLPTHAQNIATMNGERFDKYFSSAAAIPPRYPSPQIYALGGRTLFWATVSPRMHAADLASWPVPLKEMDIYYGIAEKVMSVTQNFTKRASLTQILLNRLQKDGFPDATDEPLAINLESINQYGVVNSNPYFSSLVFFAQALNSPFDLAVNARAVEVLTEKDRVVGVKVMSPEKKSYFLKAKKVVLSASTFGTTQILLNSGLRNSAIGHYMTIHSRVFGKGIANRNEFPEALGPLHILIPGTEDRSYQIQIWGPGAYPTVQYQVEPLKREWEISFYASGRVESRFGNQVTLHPFKRDEYGVPEIQIDFSFNEQDEAVIRQMGEGVKRAAKAMGTPLVSKDGQPPICLWRPGMELHEMGTCRMGEDPSDSSTDRYGQVYGVQGLYVADNSVIPTSGTANPTLTTVALAIRTADHIIRQLK</sequence>
<gene>
    <name evidence="8" type="ORF">ACFPPD_21380</name>
</gene>
<dbReference type="EMBL" id="JBHSMH010000090">
    <property type="protein sequence ID" value="MFC5471245.1"/>
    <property type="molecule type" value="Genomic_DNA"/>
</dbReference>
<dbReference type="PANTHER" id="PTHR42784">
    <property type="entry name" value="PYRANOSE 2-OXIDASE"/>
    <property type="match status" value="1"/>
</dbReference>
<evidence type="ECO:0000256" key="3">
    <source>
        <dbReference type="ARBA" id="ARBA00022630"/>
    </source>
</evidence>
<evidence type="ECO:0000256" key="4">
    <source>
        <dbReference type="ARBA" id="ARBA00022827"/>
    </source>
</evidence>
<evidence type="ECO:0000313" key="9">
    <source>
        <dbReference type="Proteomes" id="UP001596105"/>
    </source>
</evidence>
<keyword evidence="5" id="KW-0560">Oxidoreductase</keyword>
<dbReference type="InterPro" id="IPR007867">
    <property type="entry name" value="GMC_OxRtase_C"/>
</dbReference>
<dbReference type="SUPFAM" id="SSF54373">
    <property type="entry name" value="FAD-linked reductases, C-terminal domain"/>
    <property type="match status" value="1"/>
</dbReference>
<dbReference type="SUPFAM" id="SSF51905">
    <property type="entry name" value="FAD/NAD(P)-binding domain"/>
    <property type="match status" value="1"/>
</dbReference>
<keyword evidence="3" id="KW-0285">Flavoprotein</keyword>
<protein>
    <submittedName>
        <fullName evidence="8">GMC oxidoreductase</fullName>
    </submittedName>
</protein>
<organism evidence="8 9">
    <name type="scientific">Cohnella suwonensis</name>
    <dbReference type="NCBI Taxonomy" id="696072"/>
    <lineage>
        <taxon>Bacteria</taxon>
        <taxon>Bacillati</taxon>
        <taxon>Bacillota</taxon>
        <taxon>Bacilli</taxon>
        <taxon>Bacillales</taxon>
        <taxon>Paenibacillaceae</taxon>
        <taxon>Cohnella</taxon>
    </lineage>
</organism>
<evidence type="ECO:0000259" key="7">
    <source>
        <dbReference type="Pfam" id="PF05199"/>
    </source>
</evidence>
<accession>A0ABW0LZK7</accession>
<feature type="domain" description="Glucose-methanol-choline oxidoreductase N-terminal" evidence="6">
    <location>
        <begin position="115"/>
        <end position="290"/>
    </location>
</feature>
<comment type="cofactor">
    <cofactor evidence="1">
        <name>FAD</name>
        <dbReference type="ChEBI" id="CHEBI:57692"/>
    </cofactor>
</comment>
<feature type="domain" description="Glucose-methanol-choline oxidoreductase C-terminal" evidence="7">
    <location>
        <begin position="363"/>
        <end position="483"/>
    </location>
</feature>
<dbReference type="PANTHER" id="PTHR42784:SF1">
    <property type="entry name" value="PYRANOSE 2-OXIDASE"/>
    <property type="match status" value="1"/>
</dbReference>
<comment type="similarity">
    <text evidence="2">Belongs to the GMC oxidoreductase family.</text>
</comment>
<reference evidence="9" key="1">
    <citation type="journal article" date="2019" name="Int. J. Syst. Evol. Microbiol.">
        <title>The Global Catalogue of Microorganisms (GCM) 10K type strain sequencing project: providing services to taxonomists for standard genome sequencing and annotation.</title>
        <authorList>
            <consortium name="The Broad Institute Genomics Platform"/>
            <consortium name="The Broad Institute Genome Sequencing Center for Infectious Disease"/>
            <person name="Wu L."/>
            <person name="Ma J."/>
        </authorList>
    </citation>
    <scope>NUCLEOTIDE SEQUENCE [LARGE SCALE GENOMIC DNA]</scope>
    <source>
        <strain evidence="9">CCUG 57113</strain>
    </source>
</reference>
<dbReference type="Pfam" id="PF00732">
    <property type="entry name" value="GMC_oxred_N"/>
    <property type="match status" value="1"/>
</dbReference>
<proteinExistence type="inferred from homology"/>
<evidence type="ECO:0000256" key="2">
    <source>
        <dbReference type="ARBA" id="ARBA00010790"/>
    </source>
</evidence>
<evidence type="ECO:0000313" key="8">
    <source>
        <dbReference type="EMBL" id="MFC5471245.1"/>
    </source>
</evidence>
<dbReference type="RefSeq" id="WP_378083236.1">
    <property type="nucleotide sequence ID" value="NZ_JBHSMH010000090.1"/>
</dbReference>
<dbReference type="Pfam" id="PF05199">
    <property type="entry name" value="GMC_oxred_C"/>
    <property type="match status" value="1"/>
</dbReference>
<dbReference type="Proteomes" id="UP001596105">
    <property type="component" value="Unassembled WGS sequence"/>
</dbReference>
<dbReference type="InterPro" id="IPR036188">
    <property type="entry name" value="FAD/NAD-bd_sf"/>
</dbReference>
<dbReference type="InterPro" id="IPR051473">
    <property type="entry name" value="P2Ox-like"/>
</dbReference>
<keyword evidence="4" id="KW-0274">FAD</keyword>
<dbReference type="Gene3D" id="3.50.50.60">
    <property type="entry name" value="FAD/NAD(P)-binding domain"/>
    <property type="match status" value="2"/>
</dbReference>